<reference evidence="1 2" key="1">
    <citation type="submission" date="2021-02" db="EMBL/GenBank/DDBJ databases">
        <title>Safari Cat Assemblies.</title>
        <authorList>
            <person name="Bredemeyer K.R."/>
            <person name="Murphy W.J."/>
        </authorList>
    </citation>
    <scope>NUCLEOTIDE SEQUENCE [LARGE SCALE GENOMIC DNA]</scope>
</reference>
<organism evidence="1 2">
    <name type="scientific">Felis catus</name>
    <name type="common">Cat</name>
    <name type="synonym">Felis silvestris catus</name>
    <dbReference type="NCBI Taxonomy" id="9685"/>
    <lineage>
        <taxon>Eukaryota</taxon>
        <taxon>Metazoa</taxon>
        <taxon>Chordata</taxon>
        <taxon>Craniata</taxon>
        <taxon>Vertebrata</taxon>
        <taxon>Euteleostomi</taxon>
        <taxon>Mammalia</taxon>
        <taxon>Eutheria</taxon>
        <taxon>Laurasiatheria</taxon>
        <taxon>Carnivora</taxon>
        <taxon>Feliformia</taxon>
        <taxon>Felidae</taxon>
        <taxon>Felinae</taxon>
        <taxon>Felis</taxon>
    </lineage>
</organism>
<evidence type="ECO:0000313" key="2">
    <source>
        <dbReference type="Proteomes" id="UP000823872"/>
    </source>
</evidence>
<name>A0ABI7YS72_FELCA</name>
<sequence length="101" mass="11679">MDLTALRRENMASLLGQLQNIAKENCINESIHIFLKCLVHGMQESRLDFPGGFILIKGELTELGWKFFNLMHHNQQVFKRILIRLYAELLRPAQQTPRSGS</sequence>
<reference evidence="1" key="3">
    <citation type="submission" date="2025-09" db="UniProtKB">
        <authorList>
            <consortium name="Ensembl"/>
        </authorList>
    </citation>
    <scope>IDENTIFICATION</scope>
    <source>
        <strain evidence="1">breed Abyssinian</strain>
    </source>
</reference>
<accession>A0ABI7YS72</accession>
<keyword evidence="2" id="KW-1185">Reference proteome</keyword>
<reference evidence="1" key="2">
    <citation type="submission" date="2025-08" db="UniProtKB">
        <authorList>
            <consortium name="Ensembl"/>
        </authorList>
    </citation>
    <scope>IDENTIFICATION</scope>
    <source>
        <strain evidence="1">breed Abyssinian</strain>
    </source>
</reference>
<dbReference type="Proteomes" id="UP000823872">
    <property type="component" value="Chromosome X"/>
</dbReference>
<gene>
    <name evidence="1" type="primary">FXYD1</name>
</gene>
<dbReference type="Ensembl" id="ENSFCTT00005050515.1">
    <property type="protein sequence ID" value="ENSFCTP00005036837.1"/>
    <property type="gene ID" value="ENSFCTG00005017551.1"/>
</dbReference>
<protein>
    <recommendedName>
        <fullName evidence="3">MIF4G domain-containing protein</fullName>
    </recommendedName>
</protein>
<evidence type="ECO:0008006" key="3">
    <source>
        <dbReference type="Google" id="ProtNLM"/>
    </source>
</evidence>
<proteinExistence type="predicted"/>
<dbReference type="GeneTree" id="ENSGT00940000160792"/>
<evidence type="ECO:0000313" key="1">
    <source>
        <dbReference type="Ensembl" id="ENSFCTP00005036837.1"/>
    </source>
</evidence>